<dbReference type="Proteomes" id="UP000594638">
    <property type="component" value="Unassembled WGS sequence"/>
</dbReference>
<dbReference type="Gramene" id="OE9A057042T1">
    <property type="protein sequence ID" value="OE9A057042C1"/>
    <property type="gene ID" value="OE9A057042"/>
</dbReference>
<evidence type="ECO:0000313" key="2">
    <source>
        <dbReference type="Proteomes" id="UP000594638"/>
    </source>
</evidence>
<accession>A0A8S0T730</accession>
<dbReference type="AlphaFoldDB" id="A0A8S0T730"/>
<sequence length="156" mass="16898">MLEKHSGHGRGRQFLSTVYRSCLGCVLAMAGIWPDFKSFLGSFWDTVCRLCPGSDRDAVGFQAFLGSCWNMAYRPYSGYVLGMAEMQPNFQAFLGSLWARCIGHVQDAAILSGISGTRCTGHVRAMAGTQVDFQAVCGHGVQAKSGTHPGHDKYPA</sequence>
<organism evidence="1 2">
    <name type="scientific">Olea europaea subsp. europaea</name>
    <dbReference type="NCBI Taxonomy" id="158383"/>
    <lineage>
        <taxon>Eukaryota</taxon>
        <taxon>Viridiplantae</taxon>
        <taxon>Streptophyta</taxon>
        <taxon>Embryophyta</taxon>
        <taxon>Tracheophyta</taxon>
        <taxon>Spermatophyta</taxon>
        <taxon>Magnoliopsida</taxon>
        <taxon>eudicotyledons</taxon>
        <taxon>Gunneridae</taxon>
        <taxon>Pentapetalae</taxon>
        <taxon>asterids</taxon>
        <taxon>lamiids</taxon>
        <taxon>Lamiales</taxon>
        <taxon>Oleaceae</taxon>
        <taxon>Oleeae</taxon>
        <taxon>Olea</taxon>
    </lineage>
</organism>
<reference evidence="1 2" key="1">
    <citation type="submission" date="2019-12" db="EMBL/GenBank/DDBJ databases">
        <authorList>
            <person name="Alioto T."/>
            <person name="Alioto T."/>
            <person name="Gomez Garrido J."/>
        </authorList>
    </citation>
    <scope>NUCLEOTIDE SEQUENCE [LARGE SCALE GENOMIC DNA]</scope>
</reference>
<name>A0A8S0T730_OLEEU</name>
<dbReference type="EMBL" id="CACTIH010005669">
    <property type="protein sequence ID" value="CAA3000083.1"/>
    <property type="molecule type" value="Genomic_DNA"/>
</dbReference>
<evidence type="ECO:0000313" key="1">
    <source>
        <dbReference type="EMBL" id="CAA3000083.1"/>
    </source>
</evidence>
<comment type="caution">
    <text evidence="1">The sequence shown here is derived from an EMBL/GenBank/DDBJ whole genome shotgun (WGS) entry which is preliminary data.</text>
</comment>
<gene>
    <name evidence="1" type="ORF">OLEA9_A057042</name>
</gene>
<keyword evidence="2" id="KW-1185">Reference proteome</keyword>
<protein>
    <submittedName>
        <fullName evidence="1">Uncharacterized protein</fullName>
    </submittedName>
</protein>
<proteinExistence type="predicted"/>